<evidence type="ECO:0000313" key="2">
    <source>
        <dbReference type="Proteomes" id="UP000224460"/>
    </source>
</evidence>
<sequence length="114" mass="12332">MKTGKKLVILWTTDNPITSEKMVMLYAINSAIGNRWDEVTVIIWGASAQLAATSPLIQDKIEAALHHGVKVVACKGVAQQLQVTDKLTWLGVEVKSVGDLLTDALQQGYSVLSV</sequence>
<evidence type="ECO:0000313" key="1">
    <source>
        <dbReference type="EMBL" id="PHV69999.1"/>
    </source>
</evidence>
<organism evidence="1 2">
    <name type="scientific">Sporanaerobium hydrogeniformans</name>
    <dbReference type="NCBI Taxonomy" id="3072179"/>
    <lineage>
        <taxon>Bacteria</taxon>
        <taxon>Bacillati</taxon>
        <taxon>Bacillota</taxon>
        <taxon>Clostridia</taxon>
        <taxon>Lachnospirales</taxon>
        <taxon>Lachnospiraceae</taxon>
        <taxon>Sporanaerobium</taxon>
    </lineage>
</organism>
<name>A0AC61D9F7_9FIRM</name>
<gene>
    <name evidence="1" type="ORF">CS063_12700</name>
</gene>
<comment type="caution">
    <text evidence="1">The sequence shown here is derived from an EMBL/GenBank/DDBJ whole genome shotgun (WGS) entry which is preliminary data.</text>
</comment>
<accession>A0AC61D9F7</accession>
<reference evidence="1" key="1">
    <citation type="submission" date="2017-10" db="EMBL/GenBank/DDBJ databases">
        <title>Genome sequence of cellulolytic Lachnospiraceae bacterium XHS1971 isolated from hotspring sediment.</title>
        <authorList>
            <person name="Vasudevan G."/>
            <person name="Joshi A.J."/>
            <person name="Hivarkar S."/>
            <person name="Lanjekar V.B."/>
            <person name="Dhakephalkar P.K."/>
            <person name="Dagar S."/>
        </authorList>
    </citation>
    <scope>NUCLEOTIDE SEQUENCE</scope>
    <source>
        <strain evidence="1">XHS1971</strain>
    </source>
</reference>
<proteinExistence type="predicted"/>
<dbReference type="Proteomes" id="UP000224460">
    <property type="component" value="Unassembled WGS sequence"/>
</dbReference>
<protein>
    <submittedName>
        <fullName evidence="1">DsrE family protein</fullName>
    </submittedName>
</protein>
<dbReference type="EMBL" id="PEDL01000015">
    <property type="protein sequence ID" value="PHV69999.1"/>
    <property type="molecule type" value="Genomic_DNA"/>
</dbReference>
<keyword evidence="2" id="KW-1185">Reference proteome</keyword>